<feature type="non-terminal residue" evidence="2">
    <location>
        <position position="62"/>
    </location>
</feature>
<evidence type="ECO:0000256" key="1">
    <source>
        <dbReference type="SAM" id="MobiDB-lite"/>
    </source>
</evidence>
<feature type="compositionally biased region" description="Basic and acidic residues" evidence="1">
    <location>
        <begin position="1"/>
        <end position="11"/>
    </location>
</feature>
<feature type="region of interest" description="Disordered" evidence="1">
    <location>
        <begin position="1"/>
        <end position="29"/>
    </location>
</feature>
<protein>
    <submittedName>
        <fullName evidence="2">12666_t:CDS:1</fullName>
    </submittedName>
</protein>
<feature type="region of interest" description="Disordered" evidence="1">
    <location>
        <begin position="41"/>
        <end position="62"/>
    </location>
</feature>
<dbReference type="AlphaFoldDB" id="A0A9N9NER3"/>
<dbReference type="EMBL" id="CAJVPZ010028267">
    <property type="protein sequence ID" value="CAG8730832.1"/>
    <property type="molecule type" value="Genomic_DNA"/>
</dbReference>
<name>A0A9N9NER3_9GLOM</name>
<feature type="compositionally biased region" description="Low complexity" evidence="1">
    <location>
        <begin position="13"/>
        <end position="28"/>
    </location>
</feature>
<accession>A0A9N9NER3</accession>
<evidence type="ECO:0000313" key="3">
    <source>
        <dbReference type="Proteomes" id="UP000789396"/>
    </source>
</evidence>
<comment type="caution">
    <text evidence="2">The sequence shown here is derived from an EMBL/GenBank/DDBJ whole genome shotgun (WGS) entry which is preliminary data.</text>
</comment>
<organism evidence="2 3">
    <name type="scientific">Racocetra fulgida</name>
    <dbReference type="NCBI Taxonomy" id="60492"/>
    <lineage>
        <taxon>Eukaryota</taxon>
        <taxon>Fungi</taxon>
        <taxon>Fungi incertae sedis</taxon>
        <taxon>Mucoromycota</taxon>
        <taxon>Glomeromycotina</taxon>
        <taxon>Glomeromycetes</taxon>
        <taxon>Diversisporales</taxon>
        <taxon>Gigasporaceae</taxon>
        <taxon>Racocetra</taxon>
    </lineage>
</organism>
<evidence type="ECO:0000313" key="2">
    <source>
        <dbReference type="EMBL" id="CAG8730832.1"/>
    </source>
</evidence>
<reference evidence="2" key="1">
    <citation type="submission" date="2021-06" db="EMBL/GenBank/DDBJ databases">
        <authorList>
            <person name="Kallberg Y."/>
            <person name="Tangrot J."/>
            <person name="Rosling A."/>
        </authorList>
    </citation>
    <scope>NUCLEOTIDE SEQUENCE</scope>
    <source>
        <strain evidence="2">IN212</strain>
    </source>
</reference>
<proteinExistence type="predicted"/>
<keyword evidence="3" id="KW-1185">Reference proteome</keyword>
<sequence length="62" mass="6972">MSALKPLEKSGRQSRNVSKSNRSSVSESIVEENTKIAKLFSPEGENTSFSYHGNDDIYLEDY</sequence>
<gene>
    <name evidence="2" type="ORF">RFULGI_LOCUS12117</name>
</gene>
<dbReference type="Proteomes" id="UP000789396">
    <property type="component" value="Unassembled WGS sequence"/>
</dbReference>